<keyword evidence="3" id="KW-0238">DNA-binding</keyword>
<evidence type="ECO:0000256" key="2">
    <source>
        <dbReference type="ARBA" id="ARBA00023015"/>
    </source>
</evidence>
<organism evidence="6 7">
    <name type="scientific">Lactobacillus nasalidis</name>
    <dbReference type="NCBI Taxonomy" id="2797258"/>
    <lineage>
        <taxon>Bacteria</taxon>
        <taxon>Bacillati</taxon>
        <taxon>Bacillota</taxon>
        <taxon>Bacilli</taxon>
        <taxon>Lactobacillales</taxon>
        <taxon>Lactobacillaceae</taxon>
        <taxon>Lactobacillus</taxon>
    </lineage>
</organism>
<evidence type="ECO:0000256" key="4">
    <source>
        <dbReference type="ARBA" id="ARBA00023163"/>
    </source>
</evidence>
<evidence type="ECO:0000256" key="1">
    <source>
        <dbReference type="ARBA" id="ARBA00009437"/>
    </source>
</evidence>
<dbReference type="PANTHER" id="PTHR30346">
    <property type="entry name" value="TRANSCRIPTIONAL DUAL REGULATOR HCAR-RELATED"/>
    <property type="match status" value="1"/>
</dbReference>
<evidence type="ECO:0000313" key="7">
    <source>
        <dbReference type="Proteomes" id="UP000616547"/>
    </source>
</evidence>
<keyword evidence="7" id="KW-1185">Reference proteome</keyword>
<proteinExistence type="inferred from homology"/>
<gene>
    <name evidence="6" type="primary">lysR_2</name>
    <name evidence="6" type="ORF">lacNasYZ03_09010</name>
</gene>
<dbReference type="PROSITE" id="PS50931">
    <property type="entry name" value="HTH_LYSR"/>
    <property type="match status" value="1"/>
</dbReference>
<sequence length="282" mass="32049">MEIYLLEYLVAFYHTGTVEAASKEMNVTAPTISRGLKKLESSLGIELFSREPKKISLNQTGVFAAQKAEQLLKQLKLYQDEVLGFYRAHDELRVTETAWGISRLLEDYPEEIALSPLPVSEEQAQKLLLTREAAMAVTTAEYSSPELESVFLGRDRLEIKVTKYNQLYEKSSVSFSDLAGQEFVLRKQLGVWTGIIESNAPKAMLIYQDTQEGLNELIRYSNFPIFSSRVNDLFSKNDGGKRKALPITDDSAQIELYATYLKANRRKLQELIRYLSKRLAAN</sequence>
<dbReference type="Pfam" id="PF00126">
    <property type="entry name" value="HTH_1"/>
    <property type="match status" value="1"/>
</dbReference>
<evidence type="ECO:0000256" key="3">
    <source>
        <dbReference type="ARBA" id="ARBA00023125"/>
    </source>
</evidence>
<keyword evidence="4" id="KW-0804">Transcription</keyword>
<comment type="similarity">
    <text evidence="1">Belongs to the LysR transcriptional regulatory family.</text>
</comment>
<dbReference type="Proteomes" id="UP000616547">
    <property type="component" value="Unassembled WGS sequence"/>
</dbReference>
<evidence type="ECO:0000259" key="5">
    <source>
        <dbReference type="PROSITE" id="PS50931"/>
    </source>
</evidence>
<comment type="caution">
    <text evidence="6">The sequence shown here is derived from an EMBL/GenBank/DDBJ whole genome shotgun (WGS) entry which is preliminary data.</text>
</comment>
<keyword evidence="2" id="KW-0805">Transcription regulation</keyword>
<dbReference type="SUPFAM" id="SSF46785">
    <property type="entry name" value="Winged helix' DNA-binding domain"/>
    <property type="match status" value="1"/>
</dbReference>
<dbReference type="CDD" id="cd05466">
    <property type="entry name" value="PBP2_LTTR_substrate"/>
    <property type="match status" value="1"/>
</dbReference>
<dbReference type="Gene3D" id="3.40.190.290">
    <property type="match status" value="1"/>
</dbReference>
<dbReference type="RefSeq" id="WP_201331052.1">
    <property type="nucleotide sequence ID" value="NZ_BOCG01000312.1"/>
</dbReference>
<accession>A0ABQ3W7A7</accession>
<reference evidence="7" key="1">
    <citation type="submission" date="2021-01" db="EMBL/GenBank/DDBJ databases">
        <title>Draft genome sequence of Nasalis larvatus strain YZ03.</title>
        <authorList>
            <person name="Suzuki-Hashido N."/>
            <person name="Tsuchida S."/>
            <person name="Hayakawa T."/>
        </authorList>
    </citation>
    <scope>NUCLEOTIDE SEQUENCE [LARGE SCALE GENOMIC DNA]</scope>
    <source>
        <strain evidence="7">YZ03</strain>
    </source>
</reference>
<evidence type="ECO:0000313" key="6">
    <source>
        <dbReference type="EMBL" id="GHW01214.1"/>
    </source>
</evidence>
<dbReference type="PANTHER" id="PTHR30346:SF28">
    <property type="entry name" value="HTH-TYPE TRANSCRIPTIONAL REGULATOR CYNR"/>
    <property type="match status" value="1"/>
</dbReference>
<dbReference type="InterPro" id="IPR036390">
    <property type="entry name" value="WH_DNA-bd_sf"/>
</dbReference>
<dbReference type="EMBL" id="BOCI01000246">
    <property type="protein sequence ID" value="GHW01214.1"/>
    <property type="molecule type" value="Genomic_DNA"/>
</dbReference>
<dbReference type="InterPro" id="IPR000847">
    <property type="entry name" value="LysR_HTH_N"/>
</dbReference>
<protein>
    <submittedName>
        <fullName evidence="6">Transcriptional regulator</fullName>
    </submittedName>
</protein>
<dbReference type="InterPro" id="IPR036388">
    <property type="entry name" value="WH-like_DNA-bd_sf"/>
</dbReference>
<feature type="domain" description="HTH lysR-type" evidence="5">
    <location>
        <begin position="1"/>
        <end position="58"/>
    </location>
</feature>
<dbReference type="Gene3D" id="1.10.10.10">
    <property type="entry name" value="Winged helix-like DNA-binding domain superfamily/Winged helix DNA-binding domain"/>
    <property type="match status" value="1"/>
</dbReference>
<dbReference type="PRINTS" id="PR00039">
    <property type="entry name" value="HTHLYSR"/>
</dbReference>
<name>A0ABQ3W7A7_9LACO</name>